<name>A0A8X6X786_9ARAC</name>
<organism evidence="1 2">
    <name type="scientific">Trichonephila inaurata madagascariensis</name>
    <dbReference type="NCBI Taxonomy" id="2747483"/>
    <lineage>
        <taxon>Eukaryota</taxon>
        <taxon>Metazoa</taxon>
        <taxon>Ecdysozoa</taxon>
        <taxon>Arthropoda</taxon>
        <taxon>Chelicerata</taxon>
        <taxon>Arachnida</taxon>
        <taxon>Araneae</taxon>
        <taxon>Araneomorphae</taxon>
        <taxon>Entelegynae</taxon>
        <taxon>Araneoidea</taxon>
        <taxon>Nephilidae</taxon>
        <taxon>Trichonephila</taxon>
        <taxon>Trichonephila inaurata</taxon>
    </lineage>
</organism>
<evidence type="ECO:0000313" key="2">
    <source>
        <dbReference type="Proteomes" id="UP000886998"/>
    </source>
</evidence>
<evidence type="ECO:0000313" key="1">
    <source>
        <dbReference type="EMBL" id="GFY48215.1"/>
    </source>
</evidence>
<comment type="caution">
    <text evidence="1">The sequence shown here is derived from an EMBL/GenBank/DDBJ whole genome shotgun (WGS) entry which is preliminary data.</text>
</comment>
<protein>
    <submittedName>
        <fullName evidence="1">Uncharacterized protein</fullName>
    </submittedName>
</protein>
<sequence length="83" mass="9878">MKANAFSDAFSDHDRVTNFFDVDVRNQMQENGRYLPKKESTTLHKNEQIEHFLHSLYRPSTQLISFPKPLGFLNWRIVRRQLA</sequence>
<dbReference type="Proteomes" id="UP000886998">
    <property type="component" value="Unassembled WGS sequence"/>
</dbReference>
<proteinExistence type="predicted"/>
<reference evidence="1" key="1">
    <citation type="submission" date="2020-08" db="EMBL/GenBank/DDBJ databases">
        <title>Multicomponent nature underlies the extraordinary mechanical properties of spider dragline silk.</title>
        <authorList>
            <person name="Kono N."/>
            <person name="Nakamura H."/>
            <person name="Mori M."/>
            <person name="Yoshida Y."/>
            <person name="Ohtoshi R."/>
            <person name="Malay A.D."/>
            <person name="Moran D.A.P."/>
            <person name="Tomita M."/>
            <person name="Numata K."/>
            <person name="Arakawa K."/>
        </authorList>
    </citation>
    <scope>NUCLEOTIDE SEQUENCE</scope>
</reference>
<keyword evidence="2" id="KW-1185">Reference proteome</keyword>
<dbReference type="AlphaFoldDB" id="A0A8X6X786"/>
<gene>
    <name evidence="1" type="ORF">TNIN_131521</name>
</gene>
<dbReference type="EMBL" id="BMAV01006356">
    <property type="protein sequence ID" value="GFY48215.1"/>
    <property type="molecule type" value="Genomic_DNA"/>
</dbReference>
<accession>A0A8X6X786</accession>